<gene>
    <name evidence="1" type="ORF">BK730_24460</name>
</gene>
<dbReference type="AlphaFoldDB" id="A0A242YYZ7"/>
<name>A0A242YYZ7_9BACI</name>
<dbReference type="RefSeq" id="WP_086422783.1">
    <property type="nucleotide sequence ID" value="NZ_NFDE01000063.1"/>
</dbReference>
<evidence type="ECO:0000313" key="2">
    <source>
        <dbReference type="Proteomes" id="UP000194945"/>
    </source>
</evidence>
<dbReference type="EMBL" id="NFDE01000063">
    <property type="protein sequence ID" value="OTX84928.1"/>
    <property type="molecule type" value="Genomic_DNA"/>
</dbReference>
<accession>A0A242YYZ7</accession>
<evidence type="ECO:0000313" key="1">
    <source>
        <dbReference type="EMBL" id="OTX84928.1"/>
    </source>
</evidence>
<dbReference type="Proteomes" id="UP000194945">
    <property type="component" value="Unassembled WGS sequence"/>
</dbReference>
<reference evidence="1 2" key="1">
    <citation type="submission" date="2016-10" db="EMBL/GenBank/DDBJ databases">
        <title>Comparative genomics of Bacillus thuringiensis reveals a path to pathogens against multiple invertebrate hosts.</title>
        <authorList>
            <person name="Zheng J."/>
            <person name="Gao Q."/>
            <person name="Liu H."/>
            <person name="Peng D."/>
            <person name="Ruan L."/>
            <person name="Sun M."/>
        </authorList>
    </citation>
    <scope>NUCLEOTIDE SEQUENCE [LARGE SCALE GENOMIC DNA]</scope>
    <source>
        <strain evidence="1">BGSC 4BK1</strain>
    </source>
</reference>
<proteinExistence type="predicted"/>
<organism evidence="1 2">
    <name type="scientific">Bacillus wiedmannii</name>
    <dbReference type="NCBI Taxonomy" id="1890302"/>
    <lineage>
        <taxon>Bacteria</taxon>
        <taxon>Bacillati</taxon>
        <taxon>Bacillota</taxon>
        <taxon>Bacilli</taxon>
        <taxon>Bacillales</taxon>
        <taxon>Bacillaceae</taxon>
        <taxon>Bacillus</taxon>
        <taxon>Bacillus cereus group</taxon>
    </lineage>
</organism>
<protein>
    <submittedName>
        <fullName evidence="1">Uncharacterized protein</fullName>
    </submittedName>
</protein>
<sequence length="115" mass="13242">MLNKLYEKANFSSEELNIIHNYMAASIHSTIQNPIALNSIPIDRLLSLKFKIIRFLEILPSILEDLYHPYQNSSINGPYVVIDECFIEAFRKTLKIISLDIEKHNNLTNNLVAVL</sequence>
<comment type="caution">
    <text evidence="1">The sequence shown here is derived from an EMBL/GenBank/DDBJ whole genome shotgun (WGS) entry which is preliminary data.</text>
</comment>